<evidence type="ECO:0000256" key="8">
    <source>
        <dbReference type="ARBA" id="ARBA00022989"/>
    </source>
</evidence>
<reference evidence="15" key="2">
    <citation type="journal article" date="2013" name="Syst. Entomol.">
        <title>Shaking the Diptera tree of life: performance analysis of nuclear and mitochondrial sequence data partitions.</title>
        <authorList>
            <person name="Caravas J."/>
            <person name="Friedrich M."/>
        </authorList>
    </citation>
    <scope>NUCLEOTIDE SEQUENCE</scope>
</reference>
<proteinExistence type="inferred from homology"/>
<evidence type="ECO:0000313" key="15">
    <source>
        <dbReference type="EMBL" id="AFY05146.1"/>
    </source>
</evidence>
<name>K7ZEV9_HERIL</name>
<comment type="similarity">
    <text evidence="2 13">Belongs to the ATPase protein 8 family.</text>
</comment>
<keyword evidence="9 13" id="KW-0406">Ion transport</keyword>
<evidence type="ECO:0000256" key="1">
    <source>
        <dbReference type="ARBA" id="ARBA00004304"/>
    </source>
</evidence>
<evidence type="ECO:0000256" key="5">
    <source>
        <dbReference type="ARBA" id="ARBA00022547"/>
    </source>
</evidence>
<evidence type="ECO:0000256" key="11">
    <source>
        <dbReference type="ARBA" id="ARBA00023136"/>
    </source>
</evidence>
<evidence type="ECO:0000256" key="4">
    <source>
        <dbReference type="ARBA" id="ARBA00022448"/>
    </source>
</evidence>
<evidence type="ECO:0000256" key="10">
    <source>
        <dbReference type="ARBA" id="ARBA00023128"/>
    </source>
</evidence>
<keyword evidence="7 13" id="KW-0375">Hydrogen ion transport</keyword>
<geneLocation type="mitochondrion" evidence="15"/>
<dbReference type="GO" id="GO:0015078">
    <property type="term" value="F:proton transmembrane transporter activity"/>
    <property type="evidence" value="ECO:0007669"/>
    <property type="project" value="InterPro"/>
</dbReference>
<organism evidence="15">
    <name type="scientific">Hermetia illucens</name>
    <name type="common">Black soldier fly</name>
    <dbReference type="NCBI Taxonomy" id="343691"/>
    <lineage>
        <taxon>Eukaryota</taxon>
        <taxon>Metazoa</taxon>
        <taxon>Ecdysozoa</taxon>
        <taxon>Arthropoda</taxon>
        <taxon>Hexapoda</taxon>
        <taxon>Insecta</taxon>
        <taxon>Pterygota</taxon>
        <taxon>Neoptera</taxon>
        <taxon>Endopterygota</taxon>
        <taxon>Diptera</taxon>
        <taxon>Brachycera</taxon>
        <taxon>Stratiomyomorpha</taxon>
        <taxon>Stratiomyidae</taxon>
        <taxon>Hermetiinae</taxon>
        <taxon>Hermetia</taxon>
    </lineage>
</organism>
<feature type="non-terminal residue" evidence="15">
    <location>
        <position position="1"/>
    </location>
</feature>
<evidence type="ECO:0000256" key="9">
    <source>
        <dbReference type="ARBA" id="ARBA00023065"/>
    </source>
</evidence>
<comment type="function">
    <text evidence="12">Mitochondrial membrane ATP synthase (F(1)F(0) ATP synthase or Complex V) produces ATP from ADP in the presence of a proton gradient across the membrane which is generated by electron transport complexes of the respiratory chain. F-type ATPases consist of two structural domains, F(1) - containing the extramembraneous catalytic core and F(0) - containing the membrane proton channel, linked together by a central stalk and a peripheral stalk. During catalysis, ATP synthesis in the catalytic domain of F(1) is coupled via a rotary mechanism of the central stalk subunits to proton translocation. Part of the complex F(0) domain. Minor subunit located with subunit a in the membrane.</text>
</comment>
<dbReference type="InterPro" id="IPR001421">
    <property type="entry name" value="ATP8_metazoa"/>
</dbReference>
<sequence>IPQMAPISWLLLFIIFSLTFILFNILNYYNFFNNMPKIHQAQSTDTSTSALNWKW</sequence>
<comment type="subunit">
    <text evidence="3">F-type ATPases have 2 components, CF(1) - the catalytic core - and CF(0) - the membrane proton channel.</text>
</comment>
<keyword evidence="5 13" id="KW-0138">CF(0)</keyword>
<accession>K7ZEV9</accession>
<dbReference type="AlphaFoldDB" id="K7ZEV9"/>
<protein>
    <recommendedName>
        <fullName evidence="13">ATP synthase complex subunit 8</fullName>
    </recommendedName>
</protein>
<evidence type="ECO:0000256" key="3">
    <source>
        <dbReference type="ARBA" id="ARBA00011291"/>
    </source>
</evidence>
<feature type="non-terminal residue" evidence="15">
    <location>
        <position position="55"/>
    </location>
</feature>
<evidence type="ECO:0000256" key="6">
    <source>
        <dbReference type="ARBA" id="ARBA00022692"/>
    </source>
</evidence>
<dbReference type="Pfam" id="PF00895">
    <property type="entry name" value="ATP-synt_8"/>
    <property type="match status" value="1"/>
</dbReference>
<evidence type="ECO:0000256" key="12">
    <source>
        <dbReference type="ARBA" id="ARBA00024864"/>
    </source>
</evidence>
<evidence type="ECO:0000256" key="2">
    <source>
        <dbReference type="ARBA" id="ARBA00008892"/>
    </source>
</evidence>
<keyword evidence="4 13" id="KW-0813">Transport</keyword>
<keyword evidence="10 13" id="KW-0496">Mitochondrion</keyword>
<dbReference type="EMBL" id="KC178445">
    <property type="protein sequence ID" value="AFY05146.1"/>
    <property type="molecule type" value="Genomic_DNA"/>
</dbReference>
<comment type="subcellular location">
    <subcellularLocation>
        <location evidence="1 13">Mitochondrion membrane</location>
        <topology evidence="1 13">Single-pass membrane protein</topology>
    </subcellularLocation>
</comment>
<dbReference type="GO" id="GO:0045259">
    <property type="term" value="C:proton-transporting ATP synthase complex"/>
    <property type="evidence" value="ECO:0007669"/>
    <property type="project" value="UniProtKB-KW"/>
</dbReference>
<evidence type="ECO:0000256" key="13">
    <source>
        <dbReference type="RuleBase" id="RU003661"/>
    </source>
</evidence>
<dbReference type="GO" id="GO:0031966">
    <property type="term" value="C:mitochondrial membrane"/>
    <property type="evidence" value="ECO:0007669"/>
    <property type="project" value="UniProtKB-SubCell"/>
</dbReference>
<dbReference type="GO" id="GO:0015986">
    <property type="term" value="P:proton motive force-driven ATP synthesis"/>
    <property type="evidence" value="ECO:0007669"/>
    <property type="project" value="InterPro"/>
</dbReference>
<keyword evidence="8 14" id="KW-1133">Transmembrane helix</keyword>
<keyword evidence="6 13" id="KW-0812">Transmembrane</keyword>
<evidence type="ECO:0000256" key="14">
    <source>
        <dbReference type="SAM" id="Phobius"/>
    </source>
</evidence>
<keyword evidence="11 14" id="KW-0472">Membrane</keyword>
<reference evidence="15" key="1">
    <citation type="journal article" date="2011" name="Proc. Natl. Acad. Sci. U.S.A.">
        <title>Episodic radiations in the fly tree of life.</title>
        <authorList>
            <person name="Wiegmann B.M."/>
            <person name="Trautwein M.D."/>
            <person name="Winkler I.S."/>
            <person name="Barr N.B."/>
            <person name="Kim J.W."/>
            <person name="Lambkin C."/>
            <person name="Bertone M.A."/>
            <person name="Cassel B.K."/>
            <person name="Bayless K.M."/>
            <person name="Heimberg A.M."/>
            <person name="Wheeler B.M."/>
            <person name="Peterson K.J."/>
            <person name="Pape T."/>
            <person name="Sinclair B.J."/>
            <person name="Skevington J.H."/>
            <person name="Blagoderov V."/>
            <person name="Caravas J."/>
            <person name="Kutty S.N."/>
            <person name="Schmidt-Ott U."/>
            <person name="Kampmeier G.E."/>
            <person name="Thompson F.C."/>
            <person name="Grimaldi D.A."/>
            <person name="Beckenbach A.T."/>
            <person name="Courtney G.W."/>
            <person name="Friedrich M."/>
            <person name="Meier R."/>
            <person name="Yeates D.K."/>
        </authorList>
    </citation>
    <scope>NUCLEOTIDE SEQUENCE</scope>
</reference>
<feature type="transmembrane region" description="Helical" evidence="14">
    <location>
        <begin position="6"/>
        <end position="29"/>
    </location>
</feature>
<gene>
    <name evidence="15" type="primary">ATP8</name>
</gene>
<evidence type="ECO:0000256" key="7">
    <source>
        <dbReference type="ARBA" id="ARBA00022781"/>
    </source>
</evidence>